<protein>
    <submittedName>
        <fullName evidence="2">Uncharacterized protein</fullName>
    </submittedName>
</protein>
<feature type="region of interest" description="Disordered" evidence="1">
    <location>
        <begin position="32"/>
        <end position="65"/>
    </location>
</feature>
<reference evidence="3" key="1">
    <citation type="submission" date="2016-12" db="EMBL/GenBank/DDBJ databases">
        <authorList>
            <person name="Brunel B."/>
        </authorList>
    </citation>
    <scope>NUCLEOTIDE SEQUENCE [LARGE SCALE GENOMIC DNA]</scope>
</reference>
<sequence length="111" mass="11765">MQGLRLARHPICNGTRAGCGGTVLPTIRMVSCPRTAGPRSRNGRVSSFRATRSSPGTTERPTGEGCRDAFGVLLADGRSAEGRGIFFVASVSDTLPTVEGLAERWGKSVFR</sequence>
<proteinExistence type="predicted"/>
<evidence type="ECO:0000313" key="3">
    <source>
        <dbReference type="Proteomes" id="UP000245698"/>
    </source>
</evidence>
<dbReference type="Proteomes" id="UP000245698">
    <property type="component" value="Unassembled WGS sequence"/>
</dbReference>
<dbReference type="EMBL" id="FUIG01000048">
    <property type="protein sequence ID" value="SJM34240.1"/>
    <property type="molecule type" value="Genomic_DNA"/>
</dbReference>
<evidence type="ECO:0000313" key="2">
    <source>
        <dbReference type="EMBL" id="SJM34240.1"/>
    </source>
</evidence>
<name>A0A2P9AST8_9HYPH</name>
<gene>
    <name evidence="2" type="ORF">BQ8482_40022</name>
</gene>
<dbReference type="AlphaFoldDB" id="A0A2P9AST8"/>
<evidence type="ECO:0000256" key="1">
    <source>
        <dbReference type="SAM" id="MobiDB-lite"/>
    </source>
</evidence>
<feature type="compositionally biased region" description="Polar residues" evidence="1">
    <location>
        <begin position="43"/>
        <end position="60"/>
    </location>
</feature>
<accession>A0A2P9AST8</accession>
<organism evidence="2 3">
    <name type="scientific">Mesorhizobium delmotii</name>
    <dbReference type="NCBI Taxonomy" id="1631247"/>
    <lineage>
        <taxon>Bacteria</taxon>
        <taxon>Pseudomonadati</taxon>
        <taxon>Pseudomonadota</taxon>
        <taxon>Alphaproteobacteria</taxon>
        <taxon>Hyphomicrobiales</taxon>
        <taxon>Phyllobacteriaceae</taxon>
        <taxon>Mesorhizobium</taxon>
    </lineage>
</organism>
<keyword evidence="3" id="KW-1185">Reference proteome</keyword>